<evidence type="ECO:0000313" key="3">
    <source>
        <dbReference type="Proteomes" id="UP000308133"/>
    </source>
</evidence>
<name>A0A4U7B4B8_9PEZI</name>
<comment type="caution">
    <text evidence="2">The sequence shown here is derived from an EMBL/GenBank/DDBJ whole genome shotgun (WGS) entry which is preliminary data.</text>
</comment>
<dbReference type="AlphaFoldDB" id="A0A4U7B4B8"/>
<dbReference type="EMBL" id="PTQR01000053">
    <property type="protein sequence ID" value="TKX23606.1"/>
    <property type="molecule type" value="Genomic_DNA"/>
</dbReference>
<evidence type="ECO:0000313" key="2">
    <source>
        <dbReference type="EMBL" id="TKX23606.1"/>
    </source>
</evidence>
<feature type="compositionally biased region" description="Basic and acidic residues" evidence="1">
    <location>
        <begin position="106"/>
        <end position="133"/>
    </location>
</feature>
<accession>A0A4U7B4B8</accession>
<protein>
    <submittedName>
        <fullName evidence="2">Uncharacterized protein</fullName>
    </submittedName>
</protein>
<dbReference type="Proteomes" id="UP000308133">
    <property type="component" value="Unassembled WGS sequence"/>
</dbReference>
<organism evidence="2 3">
    <name type="scientific">Elsinoe australis</name>
    <dbReference type="NCBI Taxonomy" id="40998"/>
    <lineage>
        <taxon>Eukaryota</taxon>
        <taxon>Fungi</taxon>
        <taxon>Dikarya</taxon>
        <taxon>Ascomycota</taxon>
        <taxon>Pezizomycotina</taxon>
        <taxon>Dothideomycetes</taxon>
        <taxon>Dothideomycetidae</taxon>
        <taxon>Myriangiales</taxon>
        <taxon>Elsinoaceae</taxon>
        <taxon>Elsinoe</taxon>
    </lineage>
</organism>
<proteinExistence type="predicted"/>
<gene>
    <name evidence="2" type="ORF">C1H76_4118</name>
</gene>
<sequence length="293" mass="31771">MTNPTPLLLPPTSLTSCPSHRPLLSHLQRLLNASYNTTHTLHPSLFGTNFVRLPSPSDISALPLPHGFTVLLVDVDPDTREGTVVATGSVKDFGDVEPGAYVERSRESRAKEWGAREREREEVEDAGREGEDGRGEDDGEKEVGAIVLGSEAGAEQVKKFEITGFGVAVGEGKRGLGARVLALIEEVVERGWYGDWLEEKVGKGEFVVEDVRIGGARVEGVDLRKLEGIGSNDGGKPGQVVKRPDVVLMCVRELGTEAYYAKRGYKSVADGTISTGMWGCKKDCTWVYMEKAA</sequence>
<feature type="region of interest" description="Disordered" evidence="1">
    <location>
        <begin position="106"/>
        <end position="141"/>
    </location>
</feature>
<reference evidence="2 3" key="1">
    <citation type="submission" date="2018-02" db="EMBL/GenBank/DDBJ databases">
        <title>Draft genome sequences of Elsinoe sp., causing black scab on jojoba.</title>
        <authorList>
            <person name="Stodart B."/>
            <person name="Jeffress S."/>
            <person name="Ash G."/>
            <person name="Arun Chinnappa K."/>
        </authorList>
    </citation>
    <scope>NUCLEOTIDE SEQUENCE [LARGE SCALE GENOMIC DNA]</scope>
    <source>
        <strain evidence="2 3">Hillstone_2</strain>
    </source>
</reference>
<evidence type="ECO:0000256" key="1">
    <source>
        <dbReference type="SAM" id="MobiDB-lite"/>
    </source>
</evidence>